<dbReference type="AlphaFoldDB" id="A0A9D3UUR0"/>
<name>A0A9D3UUR0_9ROSI</name>
<evidence type="ECO:0000313" key="1">
    <source>
        <dbReference type="EMBL" id="KAH1057733.1"/>
    </source>
</evidence>
<proteinExistence type="predicted"/>
<evidence type="ECO:0000313" key="2">
    <source>
        <dbReference type="Proteomes" id="UP000828251"/>
    </source>
</evidence>
<dbReference type="EMBL" id="JAIQCV010000010">
    <property type="protein sequence ID" value="KAH1057733.1"/>
    <property type="molecule type" value="Genomic_DNA"/>
</dbReference>
<dbReference type="Proteomes" id="UP000828251">
    <property type="component" value="Unassembled WGS sequence"/>
</dbReference>
<comment type="caution">
    <text evidence="1">The sequence shown here is derived from an EMBL/GenBank/DDBJ whole genome shotgun (WGS) entry which is preliminary data.</text>
</comment>
<keyword evidence="2" id="KW-1185">Reference proteome</keyword>
<accession>A0A9D3UUR0</accession>
<gene>
    <name evidence="1" type="ORF">J1N35_035798</name>
</gene>
<protein>
    <submittedName>
        <fullName evidence="1">Uncharacterized protein</fullName>
    </submittedName>
</protein>
<organism evidence="1 2">
    <name type="scientific">Gossypium stocksii</name>
    <dbReference type="NCBI Taxonomy" id="47602"/>
    <lineage>
        <taxon>Eukaryota</taxon>
        <taxon>Viridiplantae</taxon>
        <taxon>Streptophyta</taxon>
        <taxon>Embryophyta</taxon>
        <taxon>Tracheophyta</taxon>
        <taxon>Spermatophyta</taxon>
        <taxon>Magnoliopsida</taxon>
        <taxon>eudicotyledons</taxon>
        <taxon>Gunneridae</taxon>
        <taxon>Pentapetalae</taxon>
        <taxon>rosids</taxon>
        <taxon>malvids</taxon>
        <taxon>Malvales</taxon>
        <taxon>Malvaceae</taxon>
        <taxon>Malvoideae</taxon>
        <taxon>Gossypium</taxon>
    </lineage>
</organism>
<dbReference type="OrthoDB" id="10363401at2759"/>
<reference evidence="1 2" key="1">
    <citation type="journal article" date="2021" name="Plant Biotechnol. J.">
        <title>Multi-omics assisted identification of the key and species-specific regulatory components of drought-tolerant mechanisms in Gossypium stocksii.</title>
        <authorList>
            <person name="Yu D."/>
            <person name="Ke L."/>
            <person name="Zhang D."/>
            <person name="Wu Y."/>
            <person name="Sun Y."/>
            <person name="Mei J."/>
            <person name="Sun J."/>
            <person name="Sun Y."/>
        </authorList>
    </citation>
    <scope>NUCLEOTIDE SEQUENCE [LARGE SCALE GENOMIC DNA]</scope>
    <source>
        <strain evidence="2">cv. E1</strain>
        <tissue evidence="1">Leaf</tissue>
    </source>
</reference>
<sequence length="90" mass="10140">MPPMYKMVKKPKSGKKVQKVMKNTFWSMNSEVDCDEKLEMEIASASLLNSNVHDPIDWPGTLHFLTLCQCHDRNLSIGLFGTSLGTRILG</sequence>